<proteinExistence type="predicted"/>
<dbReference type="Pfam" id="PF10442">
    <property type="entry name" value="FIST_C"/>
    <property type="match status" value="1"/>
</dbReference>
<organism evidence="3">
    <name type="scientific">hydrothermal vent metagenome</name>
    <dbReference type="NCBI Taxonomy" id="652676"/>
    <lineage>
        <taxon>unclassified sequences</taxon>
        <taxon>metagenomes</taxon>
        <taxon>ecological metagenomes</taxon>
    </lineage>
</organism>
<feature type="domain" description="FIST" evidence="1">
    <location>
        <begin position="27"/>
        <end position="220"/>
    </location>
</feature>
<gene>
    <name evidence="3" type="ORF">MNB_SV-13-362</name>
</gene>
<dbReference type="AlphaFoldDB" id="A0A1W1C2U5"/>
<evidence type="ECO:0000313" key="3">
    <source>
        <dbReference type="EMBL" id="SFV60083.1"/>
    </source>
</evidence>
<name>A0A1W1C2U5_9ZZZZ</name>
<sequence length="377" mass="41444">MKSTLISAYSIKELIEEIDETLARGTKPSLAFIYASVSHDIRSLVTALNKYSFGVFGATTVGEVFANEEFGVQELEESIVCMLVEVNPKAIALKLLPVESDDSHGIGKQVGLWAKSKFDDVSIITNTSGLNFDNDAYVQGMLSTGIEYAFGGSAGDDLILKDTYVFSSQNFSTHGVLVLAIDNSKIEVLGSRAFGWIGIGKEKIVTKASKNIVYEIDNRPAVDFYKSYLQVESIDMPQTGIEYPLEVKMRNGQVVYRAVLDIDTNNGSLIFAGHVEEKSKVRISAPQGKDIMKYVDESIRTAIKERDNFQADLALIFPCCSRKQVLGAYAKQEITIAYKASNCPLVGFYAYGEIGAFPGGYGFHNETFVTALLREKE</sequence>
<dbReference type="SMART" id="SM00897">
    <property type="entry name" value="FIST"/>
    <property type="match status" value="1"/>
</dbReference>
<reference evidence="3" key="1">
    <citation type="submission" date="2016-10" db="EMBL/GenBank/DDBJ databases">
        <authorList>
            <person name="de Groot N.N."/>
        </authorList>
    </citation>
    <scope>NUCLEOTIDE SEQUENCE</scope>
</reference>
<dbReference type="InterPro" id="IPR013702">
    <property type="entry name" value="FIST_domain_N"/>
</dbReference>
<protein>
    <submittedName>
        <fullName evidence="3">Uncharacterized conserved protein</fullName>
    </submittedName>
</protein>
<evidence type="ECO:0000259" key="1">
    <source>
        <dbReference type="SMART" id="SM00897"/>
    </source>
</evidence>
<dbReference type="PANTHER" id="PTHR40252">
    <property type="entry name" value="BLR0328 PROTEIN"/>
    <property type="match status" value="1"/>
</dbReference>
<accession>A0A1W1C2U5</accession>
<feature type="domain" description="FIST C-domain" evidence="2">
    <location>
        <begin position="221"/>
        <end position="357"/>
    </location>
</feature>
<dbReference type="InterPro" id="IPR019494">
    <property type="entry name" value="FIST_C"/>
</dbReference>
<evidence type="ECO:0000259" key="2">
    <source>
        <dbReference type="SMART" id="SM01204"/>
    </source>
</evidence>
<dbReference type="Pfam" id="PF08495">
    <property type="entry name" value="FIST"/>
    <property type="match status" value="1"/>
</dbReference>
<dbReference type="PANTHER" id="PTHR40252:SF2">
    <property type="entry name" value="BLR0328 PROTEIN"/>
    <property type="match status" value="1"/>
</dbReference>
<dbReference type="EMBL" id="FPHM01000059">
    <property type="protein sequence ID" value="SFV60083.1"/>
    <property type="molecule type" value="Genomic_DNA"/>
</dbReference>
<dbReference type="SMART" id="SM01204">
    <property type="entry name" value="FIST_C"/>
    <property type="match status" value="1"/>
</dbReference>